<reference evidence="1 2" key="1">
    <citation type="journal article" date="2018" name="Int. J. Syst. Evol. Microbiol.">
        <title>Methylomusa anaerophila gen. nov., sp. nov., an anaerobic methanol-utilizing bacterium isolated from a microbial fuel cell.</title>
        <authorList>
            <person name="Amano N."/>
            <person name="Yamamuro A."/>
            <person name="Miyahara M."/>
            <person name="Kouzuma A."/>
            <person name="Abe T."/>
            <person name="Watanabe K."/>
        </authorList>
    </citation>
    <scope>NUCLEOTIDE SEQUENCE [LARGE SCALE GENOMIC DNA]</scope>
    <source>
        <strain evidence="1 2">MMFC1</strain>
    </source>
</reference>
<proteinExistence type="predicted"/>
<evidence type="ECO:0000313" key="1">
    <source>
        <dbReference type="EMBL" id="BBB91712.1"/>
    </source>
</evidence>
<dbReference type="AlphaFoldDB" id="A0A348AKW4"/>
<gene>
    <name evidence="1" type="ORF">MAMMFC1_02396</name>
</gene>
<name>A0A348AKW4_9FIRM</name>
<dbReference type="Proteomes" id="UP000276437">
    <property type="component" value="Chromosome"/>
</dbReference>
<organism evidence="1 2">
    <name type="scientific">Methylomusa anaerophila</name>
    <dbReference type="NCBI Taxonomy" id="1930071"/>
    <lineage>
        <taxon>Bacteria</taxon>
        <taxon>Bacillati</taxon>
        <taxon>Bacillota</taxon>
        <taxon>Negativicutes</taxon>
        <taxon>Selenomonadales</taxon>
        <taxon>Sporomusaceae</taxon>
        <taxon>Methylomusa</taxon>
    </lineage>
</organism>
<evidence type="ECO:0008006" key="3">
    <source>
        <dbReference type="Google" id="ProtNLM"/>
    </source>
</evidence>
<sequence>MPESQKIKEILISLRNTAEHYYQSSFQLEPYRCKAILSLLVQDLQKMESHLGPEGQTELCRITDLVWTALEAEDWVLVRDYLHYELEPWLAQLAIGDEKPSVF</sequence>
<dbReference type="RefSeq" id="WP_126308700.1">
    <property type="nucleotide sequence ID" value="NZ_AP018449.1"/>
</dbReference>
<dbReference type="KEGG" id="mana:MAMMFC1_02396"/>
<accession>A0A348AKW4</accession>
<protein>
    <recommendedName>
        <fullName evidence="3">DUF86 domain-containing protein</fullName>
    </recommendedName>
</protein>
<dbReference type="EMBL" id="AP018449">
    <property type="protein sequence ID" value="BBB91712.1"/>
    <property type="molecule type" value="Genomic_DNA"/>
</dbReference>
<keyword evidence="2" id="KW-1185">Reference proteome</keyword>
<evidence type="ECO:0000313" key="2">
    <source>
        <dbReference type="Proteomes" id="UP000276437"/>
    </source>
</evidence>